<evidence type="ECO:0000259" key="1">
    <source>
        <dbReference type="Pfam" id="PF00814"/>
    </source>
</evidence>
<dbReference type="InterPro" id="IPR043129">
    <property type="entry name" value="ATPase_NBD"/>
</dbReference>
<feature type="domain" description="Gcp-like" evidence="1">
    <location>
        <begin position="32"/>
        <end position="197"/>
    </location>
</feature>
<evidence type="ECO:0000313" key="2">
    <source>
        <dbReference type="EMBL" id="SHL43668.1"/>
    </source>
</evidence>
<dbReference type="SUPFAM" id="SSF53067">
    <property type="entry name" value="Actin-like ATPase domain"/>
    <property type="match status" value="2"/>
</dbReference>
<reference evidence="3" key="1">
    <citation type="submission" date="2016-11" db="EMBL/GenBank/DDBJ databases">
        <authorList>
            <person name="Varghese N."/>
            <person name="Submissions S."/>
        </authorList>
    </citation>
    <scope>NUCLEOTIDE SEQUENCE [LARGE SCALE GENOMIC DNA]</scope>
    <source>
        <strain evidence="3">DSM 16219</strain>
    </source>
</reference>
<evidence type="ECO:0000313" key="3">
    <source>
        <dbReference type="Proteomes" id="UP000183994"/>
    </source>
</evidence>
<dbReference type="AlphaFoldDB" id="A0A1M7ALR8"/>
<dbReference type="PANTHER" id="PTHR11735:SF11">
    <property type="entry name" value="TRNA THREONYLCARBAMOYLADENOSINE BIOSYNTHESIS PROTEIN TSAB"/>
    <property type="match status" value="1"/>
</dbReference>
<dbReference type="PANTHER" id="PTHR11735">
    <property type="entry name" value="TRNA N6-ADENOSINE THREONYLCARBAMOYLTRANSFERASE"/>
    <property type="match status" value="1"/>
</dbReference>
<keyword evidence="3" id="KW-1185">Reference proteome</keyword>
<dbReference type="InterPro" id="IPR000905">
    <property type="entry name" value="Gcp-like_dom"/>
</dbReference>
<dbReference type="Pfam" id="PF00814">
    <property type="entry name" value="TsaD"/>
    <property type="match status" value="1"/>
</dbReference>
<organism evidence="2 3">
    <name type="scientific">Desulfatibacillum alkenivorans DSM 16219</name>
    <dbReference type="NCBI Taxonomy" id="1121393"/>
    <lineage>
        <taxon>Bacteria</taxon>
        <taxon>Pseudomonadati</taxon>
        <taxon>Thermodesulfobacteriota</taxon>
        <taxon>Desulfobacteria</taxon>
        <taxon>Desulfobacterales</taxon>
        <taxon>Desulfatibacillaceae</taxon>
        <taxon>Desulfatibacillum</taxon>
    </lineage>
</organism>
<dbReference type="Proteomes" id="UP000183994">
    <property type="component" value="Unassembled WGS sequence"/>
</dbReference>
<gene>
    <name evidence="2" type="ORF">SAMN02745216_05191</name>
</gene>
<sequence>MIVLAMDTAALGFGVVVVEDGRVLAREQGERSRSHARSLMDAVQNVLNEAGLKPVQMDGLAVTCGPGSFTGLRIGIASAKGLASALNIPVYGVSTLYALAKAAQPCNLPVQAAMDARKGQVYAAEFRPGDNGLAQTSPESAKSPEQWIREVSEESLFIGDGAALYREFIEAELGGKAHFAPEDLNRIDITVVADIAAEAIKEGKACSAADLKATYIRKSDAKLPKIPQAV</sequence>
<dbReference type="EMBL" id="FQZU01000071">
    <property type="protein sequence ID" value="SHL43668.1"/>
    <property type="molecule type" value="Genomic_DNA"/>
</dbReference>
<dbReference type="STRING" id="1121393.SAMN02745216_05191"/>
<dbReference type="NCBIfam" id="TIGR03725">
    <property type="entry name" value="T6A_YeaZ"/>
    <property type="match status" value="1"/>
</dbReference>
<dbReference type="Gene3D" id="3.30.420.40">
    <property type="match status" value="2"/>
</dbReference>
<dbReference type="InterPro" id="IPR022496">
    <property type="entry name" value="T6A_TsaB"/>
</dbReference>
<accession>A0A1M7ALR8</accession>
<dbReference type="GO" id="GO:0005829">
    <property type="term" value="C:cytosol"/>
    <property type="evidence" value="ECO:0007669"/>
    <property type="project" value="TreeGrafter"/>
</dbReference>
<proteinExistence type="predicted"/>
<dbReference type="CDD" id="cd24032">
    <property type="entry name" value="ASKHA_NBD_TsaB"/>
    <property type="match status" value="1"/>
</dbReference>
<protein>
    <submittedName>
        <fullName evidence="2">tRNA threonylcarbamoyladenosine biosynthesis protein TsaB</fullName>
    </submittedName>
</protein>
<dbReference type="OrthoDB" id="9809995at2"/>
<name>A0A1M7ALR8_9BACT</name>
<dbReference type="RefSeq" id="WP_073479142.1">
    <property type="nucleotide sequence ID" value="NZ_FQZU01000071.1"/>
</dbReference>
<dbReference type="GO" id="GO:0002949">
    <property type="term" value="P:tRNA threonylcarbamoyladenosine modification"/>
    <property type="evidence" value="ECO:0007669"/>
    <property type="project" value="InterPro"/>
</dbReference>